<comment type="caution">
    <text evidence="6">The sequence shown here is derived from an EMBL/GenBank/DDBJ whole genome shotgun (WGS) entry which is preliminary data.</text>
</comment>
<keyword evidence="7" id="KW-1185">Reference proteome</keyword>
<gene>
    <name evidence="6" type="ORF">F8O05_02145</name>
</gene>
<evidence type="ECO:0000256" key="4">
    <source>
        <dbReference type="SAM" id="SignalP"/>
    </source>
</evidence>
<dbReference type="GO" id="GO:0030246">
    <property type="term" value="F:carbohydrate binding"/>
    <property type="evidence" value="ECO:0007669"/>
    <property type="project" value="UniProtKB-ARBA"/>
</dbReference>
<evidence type="ECO:0000259" key="5">
    <source>
        <dbReference type="Pfam" id="PF13407"/>
    </source>
</evidence>
<evidence type="ECO:0000256" key="3">
    <source>
        <dbReference type="ARBA" id="ARBA00022729"/>
    </source>
</evidence>
<dbReference type="AlphaFoldDB" id="A0A7J5BG45"/>
<reference evidence="6 7" key="1">
    <citation type="submission" date="2019-09" db="EMBL/GenBank/DDBJ databases">
        <title>Phylogeny of genus Pseudoclavibacter and closely related genus.</title>
        <authorList>
            <person name="Li Y."/>
        </authorList>
    </citation>
    <scope>NUCLEOTIDE SEQUENCE [LARGE SCALE GENOMIC DNA]</scope>
    <source>
        <strain evidence="6 7">KCTC 13959</strain>
    </source>
</reference>
<dbReference type="PANTHER" id="PTHR46847:SF1">
    <property type="entry name" value="D-ALLOSE-BINDING PERIPLASMIC PROTEIN-RELATED"/>
    <property type="match status" value="1"/>
</dbReference>
<feature type="signal peptide" evidence="4">
    <location>
        <begin position="1"/>
        <end position="23"/>
    </location>
</feature>
<dbReference type="RefSeq" id="WP_158051088.1">
    <property type="nucleotide sequence ID" value="NZ_WBKB01000001.1"/>
</dbReference>
<evidence type="ECO:0000256" key="1">
    <source>
        <dbReference type="ARBA" id="ARBA00004196"/>
    </source>
</evidence>
<dbReference type="OrthoDB" id="9813037at2"/>
<dbReference type="InterPro" id="IPR025997">
    <property type="entry name" value="SBP_2_dom"/>
</dbReference>
<proteinExistence type="inferred from homology"/>
<evidence type="ECO:0000256" key="2">
    <source>
        <dbReference type="ARBA" id="ARBA00007639"/>
    </source>
</evidence>
<dbReference type="CDD" id="cd01536">
    <property type="entry name" value="PBP1_ABC_sugar_binding-like"/>
    <property type="match status" value="1"/>
</dbReference>
<dbReference type="Proteomes" id="UP000433493">
    <property type="component" value="Unassembled WGS sequence"/>
</dbReference>
<dbReference type="GO" id="GO:0030313">
    <property type="term" value="C:cell envelope"/>
    <property type="evidence" value="ECO:0007669"/>
    <property type="project" value="UniProtKB-SubCell"/>
</dbReference>
<comment type="subcellular location">
    <subcellularLocation>
        <location evidence="1">Cell envelope</location>
    </subcellularLocation>
</comment>
<sequence>MAKKWTKITILAATAALALTGCANGGTSDGGETGAEGGTIALIMSHMTNEFTTTVASAAEAKGEELGYEVTVFDSNQDASTQVSQIEQAVSQGFDGILVEPVSTDGVVPGLIAANDANVPIATIVQKASQQDLAAAYIGGNEVEAGKLQMEQAIEAIGGEGDIAILYGPMGSDAQLARKEGYDAVLAENPNVNVVFDQTANWVTAEALELTENWLSTGTAFTAVVAQNDGMAVGAVQAIENAGKTGEIQVFGIDATADGVAAINAGGLAGTVSQDTAGIGELGVETMVQLINGEDVEDEVLTQAEWITKDNVDSLGGE</sequence>
<dbReference type="PANTHER" id="PTHR46847">
    <property type="entry name" value="D-ALLOSE-BINDING PERIPLASMIC PROTEIN-RELATED"/>
    <property type="match status" value="1"/>
</dbReference>
<accession>A0A7J5BG45</accession>
<dbReference type="InterPro" id="IPR028082">
    <property type="entry name" value="Peripla_BP_I"/>
</dbReference>
<protein>
    <submittedName>
        <fullName evidence="6">Sugar ABC transporter substrate-binding protein</fullName>
    </submittedName>
</protein>
<name>A0A7J5BG45_9MICO</name>
<organism evidence="6 7">
    <name type="scientific">Gulosibacter chungangensis</name>
    <dbReference type="NCBI Taxonomy" id="979746"/>
    <lineage>
        <taxon>Bacteria</taxon>
        <taxon>Bacillati</taxon>
        <taxon>Actinomycetota</taxon>
        <taxon>Actinomycetes</taxon>
        <taxon>Micrococcales</taxon>
        <taxon>Microbacteriaceae</taxon>
        <taxon>Gulosibacter</taxon>
    </lineage>
</organism>
<evidence type="ECO:0000313" key="7">
    <source>
        <dbReference type="Proteomes" id="UP000433493"/>
    </source>
</evidence>
<comment type="similarity">
    <text evidence="2">Belongs to the bacterial solute-binding protein 2 family.</text>
</comment>
<dbReference type="Gene3D" id="3.40.50.2300">
    <property type="match status" value="2"/>
</dbReference>
<feature type="chain" id="PRO_5038534379" evidence="4">
    <location>
        <begin position="24"/>
        <end position="318"/>
    </location>
</feature>
<dbReference type="SUPFAM" id="SSF53822">
    <property type="entry name" value="Periplasmic binding protein-like I"/>
    <property type="match status" value="1"/>
</dbReference>
<dbReference type="Pfam" id="PF13407">
    <property type="entry name" value="Peripla_BP_4"/>
    <property type="match status" value="1"/>
</dbReference>
<keyword evidence="3 4" id="KW-0732">Signal</keyword>
<evidence type="ECO:0000313" key="6">
    <source>
        <dbReference type="EMBL" id="KAB1645078.1"/>
    </source>
</evidence>
<dbReference type="EMBL" id="WBKB01000001">
    <property type="protein sequence ID" value="KAB1645078.1"/>
    <property type="molecule type" value="Genomic_DNA"/>
</dbReference>
<dbReference type="PROSITE" id="PS51257">
    <property type="entry name" value="PROKAR_LIPOPROTEIN"/>
    <property type="match status" value="1"/>
</dbReference>
<feature type="domain" description="Periplasmic binding protein" evidence="5">
    <location>
        <begin position="40"/>
        <end position="294"/>
    </location>
</feature>